<keyword evidence="5 6" id="KW-0472">Membrane</keyword>
<dbReference type="Proteomes" id="UP001067121">
    <property type="component" value="Unassembled WGS sequence"/>
</dbReference>
<feature type="transmembrane region" description="Helical" evidence="6">
    <location>
        <begin position="300"/>
        <end position="318"/>
    </location>
</feature>
<accession>A0AAP3CKS3</accession>
<dbReference type="InterPro" id="IPR004797">
    <property type="entry name" value="Competence_ComEC/Rec2"/>
</dbReference>
<keyword evidence="4 6" id="KW-1133">Transmembrane helix</keyword>
<dbReference type="AlphaFoldDB" id="A0AAP3CKS3"/>
<dbReference type="InterPro" id="IPR004477">
    <property type="entry name" value="ComEC_N"/>
</dbReference>
<comment type="caution">
    <text evidence="8">The sequence shown here is derived from an EMBL/GenBank/DDBJ whole genome shotgun (WGS) entry which is preliminary data.</text>
</comment>
<dbReference type="NCBIfam" id="TIGR00361">
    <property type="entry name" value="ComEC_Rec2"/>
    <property type="match status" value="1"/>
</dbReference>
<dbReference type="Pfam" id="PF00753">
    <property type="entry name" value="Lactamase_B"/>
    <property type="match status" value="1"/>
</dbReference>
<dbReference type="PANTHER" id="PTHR30619">
    <property type="entry name" value="DNA INTERNALIZATION/COMPETENCE PROTEIN COMEC/REC2"/>
    <property type="match status" value="1"/>
</dbReference>
<reference evidence="8" key="1">
    <citation type="submission" date="2022-02" db="EMBL/GenBank/DDBJ databases">
        <title>Crop Bioprotection Bacillus Genome Sequencing.</title>
        <authorList>
            <person name="Dunlap C."/>
        </authorList>
    </citation>
    <scope>NUCLEOTIDE SEQUENCE</scope>
    <source>
        <strain evidence="8">98-1</strain>
    </source>
</reference>
<evidence type="ECO:0000313" key="8">
    <source>
        <dbReference type="EMBL" id="MCY8318093.1"/>
    </source>
</evidence>
<feature type="transmembrane region" description="Helical" evidence="6">
    <location>
        <begin position="7"/>
        <end position="40"/>
    </location>
</feature>
<feature type="transmembrane region" description="Helical" evidence="6">
    <location>
        <begin position="330"/>
        <end position="348"/>
    </location>
</feature>
<dbReference type="InterPro" id="IPR025405">
    <property type="entry name" value="DUF4131"/>
</dbReference>
<dbReference type="SMART" id="SM00849">
    <property type="entry name" value="Lactamase_B"/>
    <property type="match status" value="1"/>
</dbReference>
<dbReference type="InterPro" id="IPR052159">
    <property type="entry name" value="Competence_DNA_uptake"/>
</dbReference>
<feature type="domain" description="Metallo-beta-lactamase" evidence="7">
    <location>
        <begin position="508"/>
        <end position="719"/>
    </location>
</feature>
<proteinExistence type="predicted"/>
<dbReference type="Pfam" id="PF13567">
    <property type="entry name" value="DUF4131"/>
    <property type="match status" value="1"/>
</dbReference>
<evidence type="ECO:0000256" key="4">
    <source>
        <dbReference type="ARBA" id="ARBA00022989"/>
    </source>
</evidence>
<dbReference type="SUPFAM" id="SSF56281">
    <property type="entry name" value="Metallo-hydrolase/oxidoreductase"/>
    <property type="match status" value="1"/>
</dbReference>
<protein>
    <submittedName>
        <fullName evidence="8">DNA internalization-related competence protein ComEC/Rec2</fullName>
    </submittedName>
</protein>
<feature type="transmembrane region" description="Helical" evidence="6">
    <location>
        <begin position="354"/>
        <end position="374"/>
    </location>
</feature>
<feature type="transmembrane region" description="Helical" evidence="6">
    <location>
        <begin position="262"/>
        <end position="280"/>
    </location>
</feature>
<evidence type="ECO:0000259" key="7">
    <source>
        <dbReference type="SMART" id="SM00849"/>
    </source>
</evidence>
<evidence type="ECO:0000313" key="9">
    <source>
        <dbReference type="Proteomes" id="UP001067121"/>
    </source>
</evidence>
<dbReference type="NCBIfam" id="TIGR00360">
    <property type="entry name" value="ComEC_N-term"/>
    <property type="match status" value="1"/>
</dbReference>
<dbReference type="Gene3D" id="3.60.15.10">
    <property type="entry name" value="Ribonuclease Z/Hydroxyacylglutathione hydrolase-like"/>
    <property type="match status" value="1"/>
</dbReference>
<dbReference type="EMBL" id="JALAOH010000048">
    <property type="protein sequence ID" value="MCY8318093.1"/>
    <property type="molecule type" value="Genomic_DNA"/>
</dbReference>
<keyword evidence="3 6" id="KW-0812">Transmembrane</keyword>
<feature type="transmembrane region" description="Helical" evidence="6">
    <location>
        <begin position="473"/>
        <end position="492"/>
    </location>
</feature>
<dbReference type="GO" id="GO:0030420">
    <property type="term" value="P:establishment of competence for transformation"/>
    <property type="evidence" value="ECO:0007669"/>
    <property type="project" value="InterPro"/>
</dbReference>
<dbReference type="InterPro" id="IPR035681">
    <property type="entry name" value="ComA-like_MBL"/>
</dbReference>
<name>A0AAP3CKS3_BACVA</name>
<gene>
    <name evidence="8" type="ORF">MOC71_15425</name>
</gene>
<comment type="subcellular location">
    <subcellularLocation>
        <location evidence="1">Cell membrane</location>
        <topology evidence="1">Multi-pass membrane protein</topology>
    </subcellularLocation>
</comment>
<dbReference type="PANTHER" id="PTHR30619:SF1">
    <property type="entry name" value="RECOMBINATION PROTEIN 2"/>
    <property type="match status" value="1"/>
</dbReference>
<dbReference type="InterPro" id="IPR001279">
    <property type="entry name" value="Metallo-B-lactamas"/>
</dbReference>
<dbReference type="CDD" id="cd07731">
    <property type="entry name" value="ComA-like_MBL-fold"/>
    <property type="match status" value="1"/>
</dbReference>
<evidence type="ECO:0000256" key="3">
    <source>
        <dbReference type="ARBA" id="ARBA00022692"/>
    </source>
</evidence>
<feature type="transmembrane region" description="Helical" evidence="6">
    <location>
        <begin position="229"/>
        <end position="250"/>
    </location>
</feature>
<organism evidence="8 9">
    <name type="scientific">Bacillus vallismortis</name>
    <dbReference type="NCBI Taxonomy" id="72361"/>
    <lineage>
        <taxon>Bacteria</taxon>
        <taxon>Bacillati</taxon>
        <taxon>Bacillota</taxon>
        <taxon>Bacilli</taxon>
        <taxon>Bacillales</taxon>
        <taxon>Bacillaceae</taxon>
        <taxon>Bacillus</taxon>
    </lineage>
</organism>
<sequence>MRSSRLILPLAAASATAGITAAAYFSAVFLFFLFLLIILIKTRHAFLIFVSFFSFILFFALYAVTDSQNVSLYQRGTYQVRAVIDSIPKIDGDRMSMIVKTPDGEKWAASYRIQSAGEKDQLSNIEPGMACEWTGTLEEPKHATVPGAFDYNEYLYRQHIHWNYSIASIQNCSEPANFSYKLLGLRKDIVSFTNSLLPPASAGIVQALIVGDRFHVEDGVLNAYQKLGVVHLLAISGLHVGILTAGLFYIMIRVGITREKAAILLLVLLPLYVMLTGAAPSVLRAALMSGIYLAGSLVKWRVHAAGAICLSYITLLLFNPYHLFEAGFQLSFAVSFSLVLSSSIFQHVKTSLGQMTMVSLIAQLGSLPILLYHFQQFSMISVLMNMVLVPIYTFCVLPGAIAGVFLLSLSASAGRLFFSGFDFLMSWINKLITRIADIDVFTMIIARPAPVLLFLFTAAIIALLMAIEKRSLSQLMINGGICCAVLCLLFIYPRFSSEGEVDMIDIGQGDSMYVGAPYQQGRVLIDTGGTLSYLSEPWREKQHPFSLGEKVLIPFLTAKGIKQLDALILTHADQDHIGEAETLLKHHKVKRLVIPKGFVSEPKDEKVLQAAREEGVAIEEVKRGDVLHIKDLQFHVLSPDAPDPASKNNSSLVLWMKTGGVSWILTGDLEKEGEQEVMRVFPNLKADVLKVGHHGSKGSTGEEFIKQLQPETALISAGENNRYHHPHQEVLQLLQKHSIRVLRTDQNGTIQYRYQNRVGTFSVYPPYDTSE</sequence>
<evidence type="ECO:0000256" key="1">
    <source>
        <dbReference type="ARBA" id="ARBA00004651"/>
    </source>
</evidence>
<keyword evidence="2" id="KW-1003">Cell membrane</keyword>
<feature type="transmembrane region" description="Helical" evidence="6">
    <location>
        <begin position="46"/>
        <end position="65"/>
    </location>
</feature>
<evidence type="ECO:0000256" key="5">
    <source>
        <dbReference type="ARBA" id="ARBA00023136"/>
    </source>
</evidence>
<feature type="transmembrane region" description="Helical" evidence="6">
    <location>
        <begin position="386"/>
        <end position="407"/>
    </location>
</feature>
<evidence type="ECO:0000256" key="2">
    <source>
        <dbReference type="ARBA" id="ARBA00022475"/>
    </source>
</evidence>
<feature type="transmembrane region" description="Helical" evidence="6">
    <location>
        <begin position="444"/>
        <end position="467"/>
    </location>
</feature>
<dbReference type="Pfam" id="PF03772">
    <property type="entry name" value="Competence"/>
    <property type="match status" value="1"/>
</dbReference>
<dbReference type="GO" id="GO:0005886">
    <property type="term" value="C:plasma membrane"/>
    <property type="evidence" value="ECO:0007669"/>
    <property type="project" value="UniProtKB-SubCell"/>
</dbReference>
<dbReference type="InterPro" id="IPR036866">
    <property type="entry name" value="RibonucZ/Hydroxyglut_hydro"/>
</dbReference>
<evidence type="ECO:0000256" key="6">
    <source>
        <dbReference type="SAM" id="Phobius"/>
    </source>
</evidence>